<evidence type="ECO:0000256" key="4">
    <source>
        <dbReference type="ARBA" id="ARBA00022777"/>
    </source>
</evidence>
<dbReference type="PRINTS" id="PR00471">
    <property type="entry name" value="ACETATEKNASE"/>
</dbReference>
<keyword evidence="6" id="KW-0963">Cytoplasm</keyword>
<dbReference type="GO" id="GO:0008776">
    <property type="term" value="F:acetate kinase activity"/>
    <property type="evidence" value="ECO:0007669"/>
    <property type="project" value="UniProtKB-UniRule"/>
</dbReference>
<dbReference type="InterPro" id="IPR043129">
    <property type="entry name" value="ATPase_NBD"/>
</dbReference>
<dbReference type="EMBL" id="LKAQ01000004">
    <property type="protein sequence ID" value="OIQ50502.1"/>
    <property type="molecule type" value="Genomic_DNA"/>
</dbReference>
<comment type="subcellular location">
    <subcellularLocation>
        <location evidence="6">Cytoplasm</location>
    </subcellularLocation>
</comment>
<feature type="binding site" evidence="6">
    <location>
        <begin position="330"/>
        <end position="334"/>
    </location>
    <ligand>
        <name>ATP</name>
        <dbReference type="ChEBI" id="CHEBI:30616"/>
    </ligand>
</feature>
<dbReference type="GO" id="GO:0000287">
    <property type="term" value="F:magnesium ion binding"/>
    <property type="evidence" value="ECO:0007669"/>
    <property type="project" value="UniProtKB-UniRule"/>
</dbReference>
<dbReference type="GO" id="GO:0005524">
    <property type="term" value="F:ATP binding"/>
    <property type="evidence" value="ECO:0007669"/>
    <property type="project" value="UniProtKB-KW"/>
</dbReference>
<feature type="binding site" evidence="6">
    <location>
        <begin position="282"/>
        <end position="284"/>
    </location>
    <ligand>
        <name>ATP</name>
        <dbReference type="ChEBI" id="CHEBI:30616"/>
    </ligand>
</feature>
<dbReference type="Gene3D" id="3.30.420.40">
    <property type="match status" value="2"/>
</dbReference>
<dbReference type="Pfam" id="PF00871">
    <property type="entry name" value="Acetate_kinase"/>
    <property type="match status" value="1"/>
</dbReference>
<keyword evidence="5 6" id="KW-0067">ATP-binding</keyword>
<reference evidence="8 9" key="1">
    <citation type="submission" date="2015-09" db="EMBL/GenBank/DDBJ databases">
        <title>Genome of Desulfovibrio dechloracetivorans BerOc1, a mercury methylating strain isolated from highly hydrocarbons and metals contaminated coastal sediments.</title>
        <authorList>
            <person name="Goni Urriza M."/>
            <person name="Gassie C."/>
            <person name="Bouchez O."/>
            <person name="Klopp C."/>
            <person name="Ranchou-Peyruse A."/>
            <person name="Remy G."/>
        </authorList>
    </citation>
    <scope>NUCLEOTIDE SEQUENCE [LARGE SCALE GENOMIC DNA]</scope>
    <source>
        <strain evidence="8 9">BerOc1</strain>
    </source>
</reference>
<evidence type="ECO:0000256" key="1">
    <source>
        <dbReference type="ARBA" id="ARBA00008748"/>
    </source>
</evidence>
<dbReference type="SUPFAM" id="SSF53067">
    <property type="entry name" value="Actin-like ATPase domain"/>
    <property type="match status" value="2"/>
</dbReference>
<protein>
    <recommendedName>
        <fullName evidence="6">Acetate kinase</fullName>
        <ecNumber evidence="6">2.7.2.1</ecNumber>
    </recommendedName>
    <alternativeName>
        <fullName evidence="6">Acetokinase</fullName>
    </alternativeName>
</protein>
<comment type="subunit">
    <text evidence="6">Homodimer.</text>
</comment>
<keyword evidence="9" id="KW-1185">Reference proteome</keyword>
<keyword evidence="2 6" id="KW-0808">Transferase</keyword>
<gene>
    <name evidence="8" type="primary">ackA_2</name>
    <name evidence="6" type="synonym">ackA</name>
    <name evidence="8" type="ORF">BerOc1_02440</name>
</gene>
<dbReference type="InterPro" id="IPR000890">
    <property type="entry name" value="Aliphatic_acid_kin_short-chain"/>
</dbReference>
<evidence type="ECO:0000313" key="9">
    <source>
        <dbReference type="Proteomes" id="UP000181901"/>
    </source>
</evidence>
<dbReference type="AlphaFoldDB" id="A0A1J5MV81"/>
<dbReference type="PROSITE" id="PS01075">
    <property type="entry name" value="ACETATE_KINASE_1"/>
    <property type="match status" value="1"/>
</dbReference>
<evidence type="ECO:0000313" key="8">
    <source>
        <dbReference type="EMBL" id="OIQ50502.1"/>
    </source>
</evidence>
<feature type="binding site" evidence="6">
    <location>
        <position position="92"/>
    </location>
    <ligand>
        <name>substrate</name>
    </ligand>
</feature>
<keyword evidence="6" id="KW-0460">Magnesium</keyword>
<dbReference type="OrthoDB" id="9802453at2"/>
<feature type="binding site" evidence="6">
    <location>
        <position position="14"/>
    </location>
    <ligand>
        <name>ATP</name>
        <dbReference type="ChEBI" id="CHEBI:30616"/>
    </ligand>
</feature>
<dbReference type="GO" id="GO:0006085">
    <property type="term" value="P:acetyl-CoA biosynthetic process"/>
    <property type="evidence" value="ECO:0007669"/>
    <property type="project" value="UniProtKB-UniRule"/>
</dbReference>
<evidence type="ECO:0000256" key="7">
    <source>
        <dbReference type="RuleBase" id="RU003835"/>
    </source>
</evidence>
<evidence type="ECO:0000256" key="6">
    <source>
        <dbReference type="HAMAP-Rule" id="MF_00020"/>
    </source>
</evidence>
<keyword evidence="3 6" id="KW-0547">Nucleotide-binding</keyword>
<organism evidence="8 9">
    <name type="scientific">Pseudodesulfovibrio hydrargyri</name>
    <dbReference type="NCBI Taxonomy" id="2125990"/>
    <lineage>
        <taxon>Bacteria</taxon>
        <taxon>Pseudomonadati</taxon>
        <taxon>Thermodesulfobacteriota</taxon>
        <taxon>Desulfovibrionia</taxon>
        <taxon>Desulfovibrionales</taxon>
        <taxon>Desulfovibrionaceae</taxon>
    </lineage>
</organism>
<dbReference type="CDD" id="cd24010">
    <property type="entry name" value="ASKHA_NBD_AcK_PK"/>
    <property type="match status" value="1"/>
</dbReference>
<comment type="caution">
    <text evidence="8">The sequence shown here is derived from an EMBL/GenBank/DDBJ whole genome shotgun (WGS) entry which is preliminary data.</text>
</comment>
<comment type="pathway">
    <text evidence="6">Metabolic intermediate biosynthesis; acetyl-CoA biosynthesis; acetyl-CoA from acetate: step 1/2.</text>
</comment>
<evidence type="ECO:0000256" key="2">
    <source>
        <dbReference type="ARBA" id="ARBA00022679"/>
    </source>
</evidence>
<dbReference type="PROSITE" id="PS01076">
    <property type="entry name" value="ACETATE_KINASE_2"/>
    <property type="match status" value="1"/>
</dbReference>
<dbReference type="InterPro" id="IPR004372">
    <property type="entry name" value="Ac/propionate_kinase"/>
</dbReference>
<feature type="binding site" evidence="6">
    <location>
        <position position="384"/>
    </location>
    <ligand>
        <name>Mg(2+)</name>
        <dbReference type="ChEBI" id="CHEBI:18420"/>
    </ligand>
</feature>
<dbReference type="PANTHER" id="PTHR21060">
    <property type="entry name" value="ACETATE KINASE"/>
    <property type="match status" value="1"/>
</dbReference>
<dbReference type="InterPro" id="IPR023865">
    <property type="entry name" value="Aliphatic_acid_kinase_CS"/>
</dbReference>
<evidence type="ECO:0000256" key="3">
    <source>
        <dbReference type="ARBA" id="ARBA00022741"/>
    </source>
</evidence>
<dbReference type="GO" id="GO:0006083">
    <property type="term" value="P:acetate metabolic process"/>
    <property type="evidence" value="ECO:0007669"/>
    <property type="project" value="TreeGrafter"/>
</dbReference>
<feature type="active site" description="Proton donor/acceptor" evidence="6">
    <location>
        <position position="148"/>
    </location>
</feature>
<feature type="binding site" evidence="6">
    <location>
        <begin position="208"/>
        <end position="212"/>
    </location>
    <ligand>
        <name>ATP</name>
        <dbReference type="ChEBI" id="CHEBI:30616"/>
    </ligand>
</feature>
<comment type="similarity">
    <text evidence="1 6 7">Belongs to the acetokinase family.</text>
</comment>
<name>A0A1J5MV81_9BACT</name>
<dbReference type="PIRSF" id="PIRSF000722">
    <property type="entry name" value="Acetate_prop_kin"/>
    <property type="match status" value="1"/>
</dbReference>
<feature type="site" description="Transition state stabilizer" evidence="6">
    <location>
        <position position="241"/>
    </location>
</feature>
<dbReference type="HAMAP" id="MF_00020">
    <property type="entry name" value="Acetate_kinase"/>
    <property type="match status" value="1"/>
</dbReference>
<dbReference type="PANTHER" id="PTHR21060:SF15">
    <property type="entry name" value="ACETATE KINASE-RELATED"/>
    <property type="match status" value="1"/>
</dbReference>
<dbReference type="Proteomes" id="UP000181901">
    <property type="component" value="Unassembled WGS sequence"/>
</dbReference>
<feature type="site" description="Transition state stabilizer" evidence="6">
    <location>
        <position position="180"/>
    </location>
</feature>
<dbReference type="EC" id="2.7.2.1" evidence="6"/>
<dbReference type="UniPathway" id="UPA00340">
    <property type="reaction ID" value="UER00458"/>
</dbReference>
<keyword evidence="4 6" id="KW-0418">Kinase</keyword>
<accession>A0A1J5MV81</accession>
<dbReference type="GO" id="GO:0005737">
    <property type="term" value="C:cytoplasm"/>
    <property type="evidence" value="ECO:0007669"/>
    <property type="project" value="UniProtKB-SubCell"/>
</dbReference>
<dbReference type="NCBIfam" id="TIGR00016">
    <property type="entry name" value="ackA"/>
    <property type="match status" value="1"/>
</dbReference>
<comment type="cofactor">
    <cofactor evidence="6">
        <name>Mg(2+)</name>
        <dbReference type="ChEBI" id="CHEBI:18420"/>
    </cofactor>
    <cofactor evidence="6">
        <name>Mn(2+)</name>
        <dbReference type="ChEBI" id="CHEBI:29035"/>
    </cofactor>
    <text evidence="6">Mg(2+). Can also accept Mn(2+).</text>
</comment>
<comment type="catalytic activity">
    <reaction evidence="6">
        <text>acetate + ATP = acetyl phosphate + ADP</text>
        <dbReference type="Rhea" id="RHEA:11352"/>
        <dbReference type="ChEBI" id="CHEBI:22191"/>
        <dbReference type="ChEBI" id="CHEBI:30089"/>
        <dbReference type="ChEBI" id="CHEBI:30616"/>
        <dbReference type="ChEBI" id="CHEBI:456216"/>
        <dbReference type="EC" id="2.7.2.1"/>
    </reaction>
</comment>
<evidence type="ECO:0000256" key="5">
    <source>
        <dbReference type="ARBA" id="ARBA00022840"/>
    </source>
</evidence>
<comment type="function">
    <text evidence="6">Catalyzes the formation of acetyl phosphate from acetate and ATP. Can also catalyze the reverse reaction.</text>
</comment>
<dbReference type="RefSeq" id="WP_071545938.1">
    <property type="nucleotide sequence ID" value="NZ_LKAQ01000004.1"/>
</dbReference>
<sequence>MKILVINCGSSSLKYQLRDMNNETVMATGLVERIGGEIGRIAHTSRPDGDSPAKRVDELPIADHTEALKLMTDRLLDGVIDSLGEIDAIGHRVVQGGESFSHPVLVDDAVVETIRANIPLAPLHESNTIGIEQARKLFGDVPNVTVFDTEFHLTMPPHAYMYPLPMELYDDLKIRKYGFHGTSHKFVSRAAAEHLGKKPEEVNLITLHLGNGCSMDAVEKGKCVDTTMGLTPLAGLMMGSRCGDIDPAIVPFLAKNKSLSLDEIDALMNHQSGLLGICGMNDMRDVHQAREQGDENAQLAFEMFAYRAKKTVGSFLAVLGTVDALVFTAGVGENDDHLRAKVCEGLAPLGIHIDTEKNAVREPGIREIHAAGSPVKILIVPTNEELEIARSTMAVVNEAAA</sequence>
<proteinExistence type="inferred from homology"/>
<feature type="binding site" evidence="6">
    <location>
        <position position="7"/>
    </location>
    <ligand>
        <name>Mg(2+)</name>
        <dbReference type="ChEBI" id="CHEBI:18420"/>
    </ligand>
</feature>
<keyword evidence="6" id="KW-0479">Metal-binding</keyword>